<dbReference type="GO" id="GO:0006281">
    <property type="term" value="P:DNA repair"/>
    <property type="evidence" value="ECO:0007669"/>
    <property type="project" value="TreeGrafter"/>
</dbReference>
<dbReference type="OMA" id="QITNFVW"/>
<dbReference type="SUPFAM" id="SSF50978">
    <property type="entry name" value="WD40 repeat-like"/>
    <property type="match status" value="1"/>
</dbReference>
<keyword evidence="4" id="KW-0539">Nucleus</keyword>
<dbReference type="AlphaFoldDB" id="A0A642UWU0"/>
<name>A0A642UWU0_DIURU</name>
<comment type="subcellular location">
    <subcellularLocation>
        <location evidence="1">Nucleus</location>
    </subcellularLocation>
</comment>
<dbReference type="GeneID" id="54779373"/>
<evidence type="ECO:0000256" key="1">
    <source>
        <dbReference type="ARBA" id="ARBA00004123"/>
    </source>
</evidence>
<dbReference type="InterPro" id="IPR036322">
    <property type="entry name" value="WD40_repeat_dom_sf"/>
</dbReference>
<dbReference type="GO" id="GO:0000278">
    <property type="term" value="P:mitotic cell cycle"/>
    <property type="evidence" value="ECO:0007669"/>
    <property type="project" value="TreeGrafter"/>
</dbReference>
<evidence type="ECO:0000256" key="3">
    <source>
        <dbReference type="ARBA" id="ARBA00022737"/>
    </source>
</evidence>
<dbReference type="InterPro" id="IPR015943">
    <property type="entry name" value="WD40/YVTN_repeat-like_dom_sf"/>
</dbReference>
<organism evidence="8 9">
    <name type="scientific">Diutina rugosa</name>
    <name type="common">Yeast</name>
    <name type="synonym">Candida rugosa</name>
    <dbReference type="NCBI Taxonomy" id="5481"/>
    <lineage>
        <taxon>Eukaryota</taxon>
        <taxon>Fungi</taxon>
        <taxon>Dikarya</taxon>
        <taxon>Ascomycota</taxon>
        <taxon>Saccharomycotina</taxon>
        <taxon>Pichiomycetes</taxon>
        <taxon>Debaryomycetaceae</taxon>
        <taxon>Diutina</taxon>
    </lineage>
</organism>
<dbReference type="GO" id="GO:0043596">
    <property type="term" value="C:nuclear replication fork"/>
    <property type="evidence" value="ECO:0007669"/>
    <property type="project" value="TreeGrafter"/>
</dbReference>
<feature type="domain" description="WDHD1/CFT4 second beta-propeller" evidence="6">
    <location>
        <begin position="372"/>
        <end position="684"/>
    </location>
</feature>
<dbReference type="InterPro" id="IPR011047">
    <property type="entry name" value="Quinoprotein_ADH-like_sf"/>
</dbReference>
<keyword evidence="9" id="KW-1185">Reference proteome</keyword>
<evidence type="ECO:0000313" key="8">
    <source>
        <dbReference type="EMBL" id="KAA8907036.1"/>
    </source>
</evidence>
<dbReference type="Proteomes" id="UP000449547">
    <property type="component" value="Unassembled WGS sequence"/>
</dbReference>
<keyword evidence="3" id="KW-0677">Repeat</keyword>
<dbReference type="EMBL" id="SWFT01000027">
    <property type="protein sequence ID" value="KAA8907036.1"/>
    <property type="molecule type" value="Genomic_DNA"/>
</dbReference>
<dbReference type="SUPFAM" id="SSF50998">
    <property type="entry name" value="Quinoprotein alcohol dehydrogenase-like"/>
    <property type="match status" value="1"/>
</dbReference>
<sequence length="799" mass="88596">MDVITAFPEGNSLVRYNTKHQRLLVANSAGILKVFDVSDPELEPVSVDIIANLCSVDTHGDKAVVTNTAGNVEVVDLKENQSTGVIYRSELPLRDAVIMSGDRIACGGGDAKLVVCSGSGTPLEISQADMVVNLAYNDRSELLAVALANGSVAIYSTVNETPDLIHTLTDVISEKMHLSLDAIDYEDEHKDELASTRPQWSPQGDILAVPTATNQLAFYSRDKKWQQSHFFDCGKCHDLHYIRDHVVTVGPQGVTLYDAQTGNQKFQVPSNAEGVLLNLFAQDRDVFVGSSKGSIYVVRDKLKLPEPAASLFVDNEADDDGDSDEELLAGIDDNGHYPDDDDDGLFGETQPPAKRFKSSASTAGAFVPEITPYSPGSTPWNLQGSTNDRRYMAMNSTGYAWCSRSGAERQSITVSFFDHNVHHDYHFVDNYGYDLCSLNRHGIVLAKSGYDSAKEVDNGIIYYRQHDVESDAWERQVPLLEGEYITCVALSAASRRRTDEDLVVVGTSLGYVRVYNVDGVCLSVLKMAPVVSLMSSAVGMMFSVHQVGSSYFYNIVDTSDDYRFVQQDRVLPMSVPSSSEVPLIKGMFYNEMNDPCIVCGADDALLTLHSWRESGNARWVPLLNCHHAVTKSSEDEGDNFRKNWKCWPLGLWEDKLNCIVLKQASRYPGFPLPLPIELDIQLPVGTYTTKDTDQAMIEPEEQFIRAYTMGKMLSDFAGGEDKPDEEIMERLEQYSEMFDRSLLIMFGESCKSTRLARALSVAKMMKTDRALVAATKIAERMEFHKLASKISDIRMALDE</sequence>
<evidence type="ECO:0000259" key="6">
    <source>
        <dbReference type="Pfam" id="PF12341"/>
    </source>
</evidence>
<dbReference type="Pfam" id="PF12341">
    <property type="entry name" value="Mcl1_mid"/>
    <property type="match status" value="1"/>
</dbReference>
<accession>A0A642UWU0</accession>
<dbReference type="OrthoDB" id="427368at2759"/>
<evidence type="ECO:0000256" key="2">
    <source>
        <dbReference type="ARBA" id="ARBA00022574"/>
    </source>
</evidence>
<dbReference type="InterPro" id="IPR022100">
    <property type="entry name" value="WDHD1/CFT4_beta-prop_2nd"/>
</dbReference>
<evidence type="ECO:0000259" key="7">
    <source>
        <dbReference type="Pfam" id="PF20946"/>
    </source>
</evidence>
<proteinExistence type="predicted"/>
<evidence type="ECO:0000256" key="4">
    <source>
        <dbReference type="ARBA" id="ARBA00023242"/>
    </source>
</evidence>
<dbReference type="VEuPathDB" id="FungiDB:DIURU_000720"/>
<dbReference type="GO" id="GO:0006261">
    <property type="term" value="P:DNA-templated DNA replication"/>
    <property type="evidence" value="ECO:0007669"/>
    <property type="project" value="TreeGrafter"/>
</dbReference>
<dbReference type="Pfam" id="PF20946">
    <property type="entry name" value="Ctf4_C"/>
    <property type="match status" value="1"/>
</dbReference>
<dbReference type="PANTHER" id="PTHR19932:SF10">
    <property type="entry name" value="WD REPEAT AND HMG-BOX DNA-BINDING PROTEIN 1"/>
    <property type="match status" value="1"/>
</dbReference>
<feature type="region of interest" description="Disordered" evidence="5">
    <location>
        <begin position="313"/>
        <end position="361"/>
    </location>
</feature>
<reference evidence="8 9" key="1">
    <citation type="submission" date="2019-07" db="EMBL/GenBank/DDBJ databases">
        <title>Genome assembly of two rare yeast pathogens: Diutina rugosa and Trichomonascus ciferrii.</title>
        <authorList>
            <person name="Mixao V."/>
            <person name="Saus E."/>
            <person name="Hansen A."/>
            <person name="Lass-Flor C."/>
            <person name="Gabaldon T."/>
        </authorList>
    </citation>
    <scope>NUCLEOTIDE SEQUENCE [LARGE SCALE GENOMIC DNA]</scope>
    <source>
        <strain evidence="8 9">CBS 613</strain>
    </source>
</reference>
<dbReference type="GO" id="GO:0003682">
    <property type="term" value="F:chromatin binding"/>
    <property type="evidence" value="ECO:0007669"/>
    <property type="project" value="TreeGrafter"/>
</dbReference>
<feature type="domain" description="WDHD1/CFT4 helical bundle" evidence="7">
    <location>
        <begin position="699"/>
        <end position="796"/>
    </location>
</feature>
<evidence type="ECO:0000313" key="9">
    <source>
        <dbReference type="Proteomes" id="UP000449547"/>
    </source>
</evidence>
<dbReference type="PANTHER" id="PTHR19932">
    <property type="entry name" value="WD REPEAT AND HMG-BOX DNA BINDING PROTEIN"/>
    <property type="match status" value="1"/>
</dbReference>
<dbReference type="RefSeq" id="XP_034014387.1">
    <property type="nucleotide sequence ID" value="XM_034159000.1"/>
</dbReference>
<dbReference type="Gene3D" id="2.130.10.10">
    <property type="entry name" value="YVTN repeat-like/Quinoprotein amine dehydrogenase"/>
    <property type="match status" value="1"/>
</dbReference>
<keyword evidence="2" id="KW-0853">WD repeat</keyword>
<feature type="compositionally biased region" description="Acidic residues" evidence="5">
    <location>
        <begin position="315"/>
        <end position="327"/>
    </location>
</feature>
<comment type="caution">
    <text evidence="8">The sequence shown here is derived from an EMBL/GenBank/DDBJ whole genome shotgun (WGS) entry which is preliminary data.</text>
</comment>
<protein>
    <submittedName>
        <fullName evidence="8">Uncharacterized protein</fullName>
    </submittedName>
</protein>
<gene>
    <name evidence="8" type="ORF">DIURU_000720</name>
</gene>
<evidence type="ECO:0000256" key="5">
    <source>
        <dbReference type="SAM" id="MobiDB-lite"/>
    </source>
</evidence>
<dbReference type="InterPro" id="IPR048591">
    <property type="entry name" value="WDHD1/CFT4_hel"/>
</dbReference>